<dbReference type="Gene3D" id="1.25.40.10">
    <property type="entry name" value="Tetratricopeptide repeat domain"/>
    <property type="match status" value="1"/>
</dbReference>
<gene>
    <name evidence="1" type="ORF">METZ01_LOCUS193258</name>
</gene>
<dbReference type="SUPFAM" id="SSF48452">
    <property type="entry name" value="TPR-like"/>
    <property type="match status" value="1"/>
</dbReference>
<name>A0A382DR11_9ZZZZ</name>
<reference evidence="1" key="1">
    <citation type="submission" date="2018-05" db="EMBL/GenBank/DDBJ databases">
        <authorList>
            <person name="Lanie J.A."/>
            <person name="Ng W.-L."/>
            <person name="Kazmierczak K.M."/>
            <person name="Andrzejewski T.M."/>
            <person name="Davidsen T.M."/>
            <person name="Wayne K.J."/>
            <person name="Tettelin H."/>
            <person name="Glass J.I."/>
            <person name="Rusch D."/>
            <person name="Podicherti R."/>
            <person name="Tsui H.-C.T."/>
            <person name="Winkler M.E."/>
        </authorList>
    </citation>
    <scope>NUCLEOTIDE SEQUENCE</scope>
</reference>
<organism evidence="1">
    <name type="scientific">marine metagenome</name>
    <dbReference type="NCBI Taxonomy" id="408172"/>
    <lineage>
        <taxon>unclassified sequences</taxon>
        <taxon>metagenomes</taxon>
        <taxon>ecological metagenomes</taxon>
    </lineage>
</organism>
<dbReference type="InterPro" id="IPR011990">
    <property type="entry name" value="TPR-like_helical_dom_sf"/>
</dbReference>
<dbReference type="EMBL" id="UINC01040476">
    <property type="protein sequence ID" value="SVB40404.1"/>
    <property type="molecule type" value="Genomic_DNA"/>
</dbReference>
<proteinExistence type="predicted"/>
<feature type="non-terminal residue" evidence="1">
    <location>
        <position position="264"/>
    </location>
</feature>
<dbReference type="AlphaFoldDB" id="A0A382DR11"/>
<dbReference type="PROSITE" id="PS50005">
    <property type="entry name" value="TPR"/>
    <property type="match status" value="1"/>
</dbReference>
<evidence type="ECO:0000313" key="1">
    <source>
        <dbReference type="EMBL" id="SVB40404.1"/>
    </source>
</evidence>
<sequence>MKKTIFKVVVYIFCVFSIIDLSAEEGMEDLEKKNFFKIEHLEAEIVVLKDQYKLLTEQERLIIEKKPESEVTPDLEKMAIKLAAGVYSALNTKIGSLNIEILSLKNQYKLLVEEQSESEGELDLEVAFFNLNTKVNSLNDDILALKNQYELLVEEQRLNTQKITELFEIIKLNTTKKQKTEKTIKTDKEKNAFKLYSDGKSQFALGNYEKAIELFLSYLENFPNSSNTEDSKLWLGRAYFASESYLNSKTAYVDFQSNGEFPHN</sequence>
<protein>
    <submittedName>
        <fullName evidence="1">Uncharacterized protein</fullName>
    </submittedName>
</protein>
<accession>A0A382DR11</accession>
<dbReference type="InterPro" id="IPR019734">
    <property type="entry name" value="TPR_rpt"/>
</dbReference>